<accession>A0ABS2YP64</accession>
<dbReference type="InterPro" id="IPR029071">
    <property type="entry name" value="Ubiquitin-like_domsf"/>
</dbReference>
<organism evidence="2 3">
    <name type="scientific">Polyodon spathula</name>
    <name type="common">North American paddlefish</name>
    <name type="synonym">Squalus spathula</name>
    <dbReference type="NCBI Taxonomy" id="7913"/>
    <lineage>
        <taxon>Eukaryota</taxon>
        <taxon>Metazoa</taxon>
        <taxon>Chordata</taxon>
        <taxon>Craniata</taxon>
        <taxon>Vertebrata</taxon>
        <taxon>Euteleostomi</taxon>
        <taxon>Actinopterygii</taxon>
        <taxon>Chondrostei</taxon>
        <taxon>Acipenseriformes</taxon>
        <taxon>Polyodontidae</taxon>
        <taxon>Polyodon</taxon>
    </lineage>
</organism>
<dbReference type="PANTHER" id="PTHR10666">
    <property type="entry name" value="UBIQUITIN"/>
    <property type="match status" value="1"/>
</dbReference>
<keyword evidence="3" id="KW-1185">Reference proteome</keyword>
<evidence type="ECO:0000313" key="2">
    <source>
        <dbReference type="EMBL" id="MBN3288248.1"/>
    </source>
</evidence>
<dbReference type="Pfam" id="PF00240">
    <property type="entry name" value="ubiquitin"/>
    <property type="match status" value="2"/>
</dbReference>
<dbReference type="PROSITE" id="PS50053">
    <property type="entry name" value="UBIQUITIN_2"/>
    <property type="match status" value="2"/>
</dbReference>
<feature type="non-terminal residue" evidence="2">
    <location>
        <position position="176"/>
    </location>
</feature>
<feature type="domain" description="Ubiquitin-like" evidence="1">
    <location>
        <begin position="101"/>
        <end position="176"/>
    </location>
</feature>
<evidence type="ECO:0000313" key="3">
    <source>
        <dbReference type="Proteomes" id="UP001166093"/>
    </source>
</evidence>
<dbReference type="Proteomes" id="UP001166093">
    <property type="component" value="Unassembled WGS sequence"/>
</dbReference>
<name>A0ABS2YP64_POLSP</name>
<dbReference type="InterPro" id="IPR050158">
    <property type="entry name" value="Ubiquitin_ubiquitin-like"/>
</dbReference>
<evidence type="ECO:0000259" key="1">
    <source>
        <dbReference type="PROSITE" id="PS50053"/>
    </source>
</evidence>
<sequence>MINVSSFSFSPIPSAILEAKMQIKVTTLTGTCYPMDMDPSATVGQLKQEIERRLSVPQFQQKLAMQKNGRKELEDEGRRLRECGLEHGDTVMVIVTEPKPMQVFLRNDKGKTNTYDIFPGETVTEFRQKVYRVERVPPEQQVLLYESKPLQDGRKLEDYNIRPHTTIHLNLRLRGG</sequence>
<dbReference type="Gene3D" id="3.10.20.90">
    <property type="entry name" value="Phosphatidylinositol 3-kinase Catalytic Subunit, Chain A, domain 1"/>
    <property type="match status" value="2"/>
</dbReference>
<comment type="caution">
    <text evidence="2">The sequence shown here is derived from an EMBL/GenBank/DDBJ whole genome shotgun (WGS) entry which is preliminary data.</text>
</comment>
<gene>
    <name evidence="2" type="primary">Ubiqp_2</name>
    <name evidence="2" type="ORF">GTO93_0020481</name>
</gene>
<proteinExistence type="predicted"/>
<dbReference type="PRINTS" id="PR00348">
    <property type="entry name" value="UBIQUITIN"/>
</dbReference>
<dbReference type="InterPro" id="IPR019956">
    <property type="entry name" value="Ubiquitin_dom"/>
</dbReference>
<protein>
    <submittedName>
        <fullName evidence="2">UBIQP protein</fullName>
    </submittedName>
</protein>
<feature type="domain" description="Ubiquitin-like" evidence="1">
    <location>
        <begin position="21"/>
        <end position="100"/>
    </location>
</feature>
<feature type="non-terminal residue" evidence="2">
    <location>
        <position position="1"/>
    </location>
</feature>
<dbReference type="SMART" id="SM00213">
    <property type="entry name" value="UBQ"/>
    <property type="match status" value="2"/>
</dbReference>
<dbReference type="SUPFAM" id="SSF54236">
    <property type="entry name" value="Ubiquitin-like"/>
    <property type="match status" value="2"/>
</dbReference>
<reference evidence="2" key="1">
    <citation type="journal article" date="2021" name="Cell">
        <title>Tracing the genetic footprints of vertebrate landing in non-teleost ray-finned fishes.</title>
        <authorList>
            <person name="Bi X."/>
            <person name="Wang K."/>
            <person name="Yang L."/>
            <person name="Pan H."/>
            <person name="Jiang H."/>
            <person name="Wei Q."/>
            <person name="Fang M."/>
            <person name="Yu H."/>
            <person name="Zhu C."/>
            <person name="Cai Y."/>
            <person name="He Y."/>
            <person name="Gan X."/>
            <person name="Zeng H."/>
            <person name="Yu D."/>
            <person name="Zhu Y."/>
            <person name="Jiang H."/>
            <person name="Qiu Q."/>
            <person name="Yang H."/>
            <person name="Zhang Y.E."/>
            <person name="Wang W."/>
            <person name="Zhu M."/>
            <person name="He S."/>
            <person name="Zhang G."/>
        </authorList>
    </citation>
    <scope>NUCLEOTIDE SEQUENCE</scope>
    <source>
        <strain evidence="2">Pddl_001</strain>
    </source>
</reference>
<dbReference type="EMBL" id="JAAWVQ010173935">
    <property type="protein sequence ID" value="MBN3288248.1"/>
    <property type="molecule type" value="Genomic_DNA"/>
</dbReference>
<dbReference type="InterPro" id="IPR000626">
    <property type="entry name" value="Ubiquitin-like_dom"/>
</dbReference>